<evidence type="ECO:0000256" key="2">
    <source>
        <dbReference type="ARBA" id="ARBA00022517"/>
    </source>
</evidence>
<evidence type="ECO:0000256" key="6">
    <source>
        <dbReference type="ARBA" id="ARBA00022833"/>
    </source>
</evidence>
<evidence type="ECO:0000256" key="7">
    <source>
        <dbReference type="ARBA" id="ARBA00022843"/>
    </source>
</evidence>
<keyword evidence="4" id="KW-0479">Metal-binding</keyword>
<dbReference type="Proteomes" id="UP000281549">
    <property type="component" value="Unassembled WGS sequence"/>
</dbReference>
<dbReference type="InterPro" id="IPR007529">
    <property type="entry name" value="Znf_HIT"/>
</dbReference>
<evidence type="ECO:0000256" key="13">
    <source>
        <dbReference type="PROSITE-ProRule" id="PRU00453"/>
    </source>
</evidence>
<evidence type="ECO:0000256" key="8">
    <source>
        <dbReference type="ARBA" id="ARBA00049598"/>
    </source>
</evidence>
<feature type="domain" description="HIT-type" evidence="15">
    <location>
        <begin position="75"/>
        <end position="109"/>
    </location>
</feature>
<keyword evidence="1" id="KW-1017">Isopeptide bond</keyword>
<reference evidence="17" key="1">
    <citation type="journal article" date="2018" name="Nat. Microbiol.">
        <title>Leveraging single-cell genomics to expand the fungal tree of life.</title>
        <authorList>
            <person name="Ahrendt S.R."/>
            <person name="Quandt C.A."/>
            <person name="Ciobanu D."/>
            <person name="Clum A."/>
            <person name="Salamov A."/>
            <person name="Andreopoulos B."/>
            <person name="Cheng J.F."/>
            <person name="Woyke T."/>
            <person name="Pelin A."/>
            <person name="Henrissat B."/>
            <person name="Reynolds N.K."/>
            <person name="Benny G.L."/>
            <person name="Smith M.E."/>
            <person name="James T.Y."/>
            <person name="Grigoriev I.V."/>
        </authorList>
    </citation>
    <scope>NUCLEOTIDE SEQUENCE [LARGE SCALE GENOMIC DNA]</scope>
    <source>
        <strain evidence="17">CSF55</strain>
    </source>
</reference>
<dbReference type="AlphaFoldDB" id="A0A4P9YF40"/>
<comment type="function">
    <text evidence="8">Required for box C/D snoRNAs accumulation involved in snoRNA processing, snoRNA transport to the nucleolus and ribosome biogenesis.</text>
</comment>
<evidence type="ECO:0000256" key="10">
    <source>
        <dbReference type="ARBA" id="ARBA00061949"/>
    </source>
</evidence>
<evidence type="ECO:0000256" key="12">
    <source>
        <dbReference type="ARBA" id="ARBA00077531"/>
    </source>
</evidence>
<keyword evidence="2" id="KW-0690">Ribosome biogenesis</keyword>
<comment type="similarity">
    <text evidence="9">Belongs to the BCD1 family.</text>
</comment>
<evidence type="ECO:0000256" key="5">
    <source>
        <dbReference type="ARBA" id="ARBA00022771"/>
    </source>
</evidence>
<feature type="non-terminal residue" evidence="16">
    <location>
        <position position="259"/>
    </location>
</feature>
<evidence type="ECO:0000256" key="14">
    <source>
        <dbReference type="SAM" id="MobiDB-lite"/>
    </source>
</evidence>
<evidence type="ECO:0000313" key="17">
    <source>
        <dbReference type="Proteomes" id="UP000281549"/>
    </source>
</evidence>
<dbReference type="Pfam" id="PF04438">
    <property type="entry name" value="zf-HIT"/>
    <property type="match status" value="1"/>
</dbReference>
<accession>A0A4P9YF40</accession>
<dbReference type="GO" id="GO:0070761">
    <property type="term" value="C:pre-snoRNP complex"/>
    <property type="evidence" value="ECO:0007669"/>
    <property type="project" value="TreeGrafter"/>
</dbReference>
<dbReference type="Pfam" id="PF25790">
    <property type="entry name" value="BCD1"/>
    <property type="match status" value="1"/>
</dbReference>
<keyword evidence="7" id="KW-0832">Ubl conjugation</keyword>
<dbReference type="CDD" id="cd23023">
    <property type="entry name" value="zf-HIT_BCD1"/>
    <property type="match status" value="1"/>
</dbReference>
<dbReference type="PANTHER" id="PTHR13483">
    <property type="entry name" value="BOX C_D SNORNA PROTEIN 1-RELATED"/>
    <property type="match status" value="1"/>
</dbReference>
<dbReference type="PANTHER" id="PTHR13483:SF3">
    <property type="entry name" value="BOX C_D SNORNA PROTEIN 1"/>
    <property type="match status" value="1"/>
</dbReference>
<dbReference type="GO" id="GO:0005634">
    <property type="term" value="C:nucleus"/>
    <property type="evidence" value="ECO:0007669"/>
    <property type="project" value="TreeGrafter"/>
</dbReference>
<keyword evidence="6" id="KW-0862">Zinc</keyword>
<sequence length="259" mass="30380">MNLVGYSDSETDDIHNISEEEIEFKSEKEDIFDNIEQKDSENPSTNHISSDGNEMIKPTKNENLENKNVSDEDQCKICLINKFKYKCPRCSIKTCSLNCVKKHKEQNECSGQLSRTHFIKVSDFTDTDFKRDIDFISQGQCLSSGSLPLPNKHGRKENELMKILKQSNIEIRFMTKGMKKRNRNKTYFARSDKSIYWTVEWLFPSLSKFCIVDRMNENKSLVDLYTGFIRDSDTHRSTFQLLKNEPLRDSFQFLMKKNF</sequence>
<dbReference type="SUPFAM" id="SSF144232">
    <property type="entry name" value="HIT/MYND zinc finger-like"/>
    <property type="match status" value="1"/>
</dbReference>
<organism evidence="16 17">
    <name type="scientific">Rozella allomycis (strain CSF55)</name>
    <dbReference type="NCBI Taxonomy" id="988480"/>
    <lineage>
        <taxon>Eukaryota</taxon>
        <taxon>Fungi</taxon>
        <taxon>Fungi incertae sedis</taxon>
        <taxon>Cryptomycota</taxon>
        <taxon>Cryptomycota incertae sedis</taxon>
        <taxon>Rozella</taxon>
    </lineage>
</organism>
<keyword evidence="5 13" id="KW-0863">Zinc-finger</keyword>
<dbReference type="Gene3D" id="3.30.60.190">
    <property type="match status" value="1"/>
</dbReference>
<evidence type="ECO:0000256" key="4">
    <source>
        <dbReference type="ARBA" id="ARBA00022723"/>
    </source>
</evidence>
<comment type="subunit">
    <text evidence="10">Interacts with FBL, SNU13, NOP58, NUFIP1, RUVBL1, RUVBL2 and TAF9. Interacts (via HIT-type zinc finger) with the RUVBL1/RUVBL2 complex in the presence of ADP.</text>
</comment>
<protein>
    <recommendedName>
        <fullName evidence="11">Box C/D snoRNA protein 1</fullName>
    </recommendedName>
    <alternativeName>
        <fullName evidence="12">Zinc finger HIT domain-containing protein 6</fullName>
    </alternativeName>
</protein>
<gene>
    <name evidence="16" type="ORF">ROZALSC1DRAFT_30398</name>
</gene>
<dbReference type="InterPro" id="IPR051639">
    <property type="entry name" value="BCD1"/>
</dbReference>
<dbReference type="GO" id="GO:0000492">
    <property type="term" value="P:box C/D snoRNP assembly"/>
    <property type="evidence" value="ECO:0007669"/>
    <property type="project" value="TreeGrafter"/>
</dbReference>
<evidence type="ECO:0000313" key="16">
    <source>
        <dbReference type="EMBL" id="RKP17835.1"/>
    </source>
</evidence>
<evidence type="ECO:0000259" key="15">
    <source>
        <dbReference type="PROSITE" id="PS51083"/>
    </source>
</evidence>
<dbReference type="GO" id="GO:0000463">
    <property type="term" value="P:maturation of LSU-rRNA from tricistronic rRNA transcript (SSU-rRNA, 5.8S rRNA, LSU-rRNA)"/>
    <property type="evidence" value="ECO:0007669"/>
    <property type="project" value="TreeGrafter"/>
</dbReference>
<evidence type="ECO:0000256" key="11">
    <source>
        <dbReference type="ARBA" id="ARBA00068630"/>
    </source>
</evidence>
<evidence type="ECO:0000256" key="9">
    <source>
        <dbReference type="ARBA" id="ARBA00049654"/>
    </source>
</evidence>
<proteinExistence type="inferred from homology"/>
<feature type="compositionally biased region" description="Polar residues" evidence="14">
    <location>
        <begin position="42"/>
        <end position="52"/>
    </location>
</feature>
<dbReference type="EMBL" id="ML005660">
    <property type="protein sequence ID" value="RKP17835.1"/>
    <property type="molecule type" value="Genomic_DNA"/>
</dbReference>
<evidence type="ECO:0000256" key="3">
    <source>
        <dbReference type="ARBA" id="ARBA00022553"/>
    </source>
</evidence>
<dbReference type="GO" id="GO:0008270">
    <property type="term" value="F:zinc ion binding"/>
    <property type="evidence" value="ECO:0007669"/>
    <property type="project" value="UniProtKB-UniRule"/>
</dbReference>
<dbReference type="PROSITE" id="PS51083">
    <property type="entry name" value="ZF_HIT"/>
    <property type="match status" value="1"/>
</dbReference>
<dbReference type="GO" id="GO:0048254">
    <property type="term" value="P:snoRNA localization"/>
    <property type="evidence" value="ECO:0007669"/>
    <property type="project" value="TreeGrafter"/>
</dbReference>
<name>A0A4P9YF40_ROZAC</name>
<evidence type="ECO:0000256" key="1">
    <source>
        <dbReference type="ARBA" id="ARBA00022499"/>
    </source>
</evidence>
<feature type="region of interest" description="Disordered" evidence="14">
    <location>
        <begin position="35"/>
        <end position="65"/>
    </location>
</feature>
<dbReference type="FunFam" id="3.30.60.190:FF:000001">
    <property type="entry name" value="box C/D snoRNA protein 1"/>
    <property type="match status" value="1"/>
</dbReference>
<dbReference type="InterPro" id="IPR057721">
    <property type="entry name" value="BCD1_alpha/beta"/>
</dbReference>
<keyword evidence="3" id="KW-0597">Phosphoprotein</keyword>